<feature type="transmembrane region" description="Helical" evidence="6">
    <location>
        <begin position="79"/>
        <end position="98"/>
    </location>
</feature>
<dbReference type="Proteomes" id="UP000569329">
    <property type="component" value="Unassembled WGS sequence"/>
</dbReference>
<evidence type="ECO:0000256" key="5">
    <source>
        <dbReference type="SAM" id="MobiDB-lite"/>
    </source>
</evidence>
<reference evidence="7 8" key="1">
    <citation type="submission" date="2020-07" db="EMBL/GenBank/DDBJ databases">
        <title>Sequencing the genomes of 1000 actinobacteria strains.</title>
        <authorList>
            <person name="Klenk H.-P."/>
        </authorList>
    </citation>
    <scope>NUCLEOTIDE SEQUENCE [LARGE SCALE GENOMIC DNA]</scope>
    <source>
        <strain evidence="7 8">DSM 45975</strain>
    </source>
</reference>
<keyword evidence="3 6" id="KW-1133">Transmembrane helix</keyword>
<dbReference type="Pfam" id="PF04191">
    <property type="entry name" value="PEMT"/>
    <property type="match status" value="1"/>
</dbReference>
<keyword evidence="2 6" id="KW-0812">Transmembrane</keyword>
<comment type="caution">
    <text evidence="7">The sequence shown here is derived from an EMBL/GenBank/DDBJ whole genome shotgun (WGS) entry which is preliminary data.</text>
</comment>
<keyword evidence="7" id="KW-0808">Transferase</keyword>
<evidence type="ECO:0000256" key="4">
    <source>
        <dbReference type="ARBA" id="ARBA00023136"/>
    </source>
</evidence>
<proteinExistence type="predicted"/>
<dbReference type="AlphaFoldDB" id="A0A839DX94"/>
<accession>A0A839DX94</accession>
<feature type="transmembrane region" description="Helical" evidence="6">
    <location>
        <begin position="50"/>
        <end position="67"/>
    </location>
</feature>
<dbReference type="InterPro" id="IPR007318">
    <property type="entry name" value="Phopholipid_MeTrfase"/>
</dbReference>
<keyword evidence="8" id="KW-1185">Reference proteome</keyword>
<name>A0A839DX94_9PSEU</name>
<keyword evidence="7" id="KW-0489">Methyltransferase</keyword>
<evidence type="ECO:0000313" key="7">
    <source>
        <dbReference type="EMBL" id="MBA8824067.1"/>
    </source>
</evidence>
<dbReference type="RefSeq" id="WP_182543566.1">
    <property type="nucleotide sequence ID" value="NZ_JACGWZ010000001.1"/>
</dbReference>
<evidence type="ECO:0000256" key="3">
    <source>
        <dbReference type="ARBA" id="ARBA00022989"/>
    </source>
</evidence>
<keyword evidence="4 6" id="KW-0472">Membrane</keyword>
<dbReference type="EMBL" id="JACGWZ010000001">
    <property type="protein sequence ID" value="MBA8824067.1"/>
    <property type="molecule type" value="Genomic_DNA"/>
</dbReference>
<dbReference type="GO" id="GO:0032259">
    <property type="term" value="P:methylation"/>
    <property type="evidence" value="ECO:0007669"/>
    <property type="project" value="UniProtKB-KW"/>
</dbReference>
<gene>
    <name evidence="7" type="ORF">FHX42_001396</name>
</gene>
<dbReference type="Gene3D" id="1.20.120.1630">
    <property type="match status" value="1"/>
</dbReference>
<protein>
    <submittedName>
        <fullName evidence="7">Protein-S-isoprenylcysteine O-methyltransferase Ste14</fullName>
    </submittedName>
</protein>
<evidence type="ECO:0000256" key="2">
    <source>
        <dbReference type="ARBA" id="ARBA00022692"/>
    </source>
</evidence>
<feature type="transmembrane region" description="Helical" evidence="6">
    <location>
        <begin position="12"/>
        <end position="30"/>
    </location>
</feature>
<sequence length="213" mass="23279">MKSPRRHREHGLVRTAVPATLTGLTTAALLRRMRTEFLGSGQLAPSTVAWMYTIYSAHAGMTAWALLRRSGELRLPRPAGWCGRVLVLGGTVLLIAGLGRFTGAGQISGTEIGPQVTGGVYRYSRNPQYTGYVLVLAGLALTRPSTTAGVLTGTIATAYRWWVLVEEISLESEFGAEYRAYRDRTPRWLGLPRRSGGGSRSPSRRVRAGHRVR</sequence>
<feature type="compositionally biased region" description="Basic residues" evidence="5">
    <location>
        <begin position="202"/>
        <end position="213"/>
    </location>
</feature>
<dbReference type="GO" id="GO:0012505">
    <property type="term" value="C:endomembrane system"/>
    <property type="evidence" value="ECO:0007669"/>
    <property type="project" value="UniProtKB-SubCell"/>
</dbReference>
<evidence type="ECO:0000256" key="6">
    <source>
        <dbReference type="SAM" id="Phobius"/>
    </source>
</evidence>
<feature type="region of interest" description="Disordered" evidence="5">
    <location>
        <begin position="191"/>
        <end position="213"/>
    </location>
</feature>
<evidence type="ECO:0000313" key="8">
    <source>
        <dbReference type="Proteomes" id="UP000569329"/>
    </source>
</evidence>
<organism evidence="7 8">
    <name type="scientific">Halosaccharopolyspora lacisalsi</name>
    <dbReference type="NCBI Taxonomy" id="1000566"/>
    <lineage>
        <taxon>Bacteria</taxon>
        <taxon>Bacillati</taxon>
        <taxon>Actinomycetota</taxon>
        <taxon>Actinomycetes</taxon>
        <taxon>Pseudonocardiales</taxon>
        <taxon>Pseudonocardiaceae</taxon>
        <taxon>Halosaccharopolyspora</taxon>
    </lineage>
</organism>
<evidence type="ECO:0000256" key="1">
    <source>
        <dbReference type="ARBA" id="ARBA00004127"/>
    </source>
</evidence>
<comment type="subcellular location">
    <subcellularLocation>
        <location evidence="1">Endomembrane system</location>
        <topology evidence="1">Multi-pass membrane protein</topology>
    </subcellularLocation>
</comment>
<dbReference type="GO" id="GO:0008168">
    <property type="term" value="F:methyltransferase activity"/>
    <property type="evidence" value="ECO:0007669"/>
    <property type="project" value="UniProtKB-KW"/>
</dbReference>